<evidence type="ECO:0000313" key="3">
    <source>
        <dbReference type="EMBL" id="EFN63896.1"/>
    </source>
</evidence>
<dbReference type="SMART" id="SM00343">
    <property type="entry name" value="ZnF_C2HC"/>
    <property type="match status" value="5"/>
</dbReference>
<evidence type="ECO:0000256" key="1">
    <source>
        <dbReference type="SAM" id="MobiDB-lite"/>
    </source>
</evidence>
<dbReference type="OMA" id="NHAISKC"/>
<proteinExistence type="predicted"/>
<dbReference type="AlphaFoldDB" id="E2ARN4"/>
<name>E2ARN4_CAMFO</name>
<dbReference type="Gene3D" id="4.10.60.10">
    <property type="entry name" value="Zinc finger, CCHC-type"/>
    <property type="match status" value="1"/>
</dbReference>
<keyword evidence="4" id="KW-1185">Reference proteome</keyword>
<dbReference type="OrthoDB" id="2286242at2759"/>
<dbReference type="Proteomes" id="UP000000311">
    <property type="component" value="Unassembled WGS sequence"/>
</dbReference>
<sequence>MKKHLKDAASWTLKSSSSSQEAVNNEQAINNEQAVNNEQADSPNANEIFPKDTPASTTAIVPSKFISRDDFFTTWLSWKDEFLTYMKDIDKEEANRNMWGIMLLNRMGPVGQEICRTFSFHDKNAQDDIKVLIKKFDIYCMYRDKKKVNEDIDKYVNDLKLTATAHNYSDPASIVREKIIEDISTQRFTGKAALFIERKGTNFIPFLQSLDLNNIILFWKQCEDLMAQKCNEYNEEMPKQNAAHVTSIVIDCSRCGKQHNRNRCLAWGVQCSKCKQFNHLTECCKVKYVDNCTKCGTSHIQSRCPAFGEVCTKCGKSNHLSWKCQIPFINNCWRCGQDHVASACPAQGQICRRCNKPNHLEEQCASKLDDNTQQQ</sequence>
<dbReference type="InParanoid" id="E2ARN4"/>
<protein>
    <recommendedName>
        <fullName evidence="2">CCHC-type domain-containing protein</fullName>
    </recommendedName>
</protein>
<dbReference type="GO" id="GO:0008270">
    <property type="term" value="F:zinc ion binding"/>
    <property type="evidence" value="ECO:0007669"/>
    <property type="project" value="InterPro"/>
</dbReference>
<feature type="domain" description="CCHC-type" evidence="2">
    <location>
        <begin position="310"/>
        <end position="326"/>
    </location>
</feature>
<accession>E2ARN4</accession>
<organism evidence="4">
    <name type="scientific">Camponotus floridanus</name>
    <name type="common">Florida carpenter ant</name>
    <dbReference type="NCBI Taxonomy" id="104421"/>
    <lineage>
        <taxon>Eukaryota</taxon>
        <taxon>Metazoa</taxon>
        <taxon>Ecdysozoa</taxon>
        <taxon>Arthropoda</taxon>
        <taxon>Hexapoda</taxon>
        <taxon>Insecta</taxon>
        <taxon>Pterygota</taxon>
        <taxon>Neoptera</taxon>
        <taxon>Endopterygota</taxon>
        <taxon>Hymenoptera</taxon>
        <taxon>Apocrita</taxon>
        <taxon>Aculeata</taxon>
        <taxon>Formicoidea</taxon>
        <taxon>Formicidae</taxon>
        <taxon>Formicinae</taxon>
        <taxon>Camponotus</taxon>
    </lineage>
</organism>
<feature type="domain" description="CCHC-type" evidence="2">
    <location>
        <begin position="331"/>
        <end position="346"/>
    </location>
</feature>
<feature type="domain" description="CCHC-type" evidence="2">
    <location>
        <begin position="350"/>
        <end position="366"/>
    </location>
</feature>
<feature type="domain" description="CCHC-type" evidence="2">
    <location>
        <begin position="291"/>
        <end position="306"/>
    </location>
</feature>
<dbReference type="InterPro" id="IPR001878">
    <property type="entry name" value="Znf_CCHC"/>
</dbReference>
<evidence type="ECO:0000313" key="4">
    <source>
        <dbReference type="Proteomes" id="UP000000311"/>
    </source>
</evidence>
<evidence type="ECO:0000259" key="2">
    <source>
        <dbReference type="SMART" id="SM00343"/>
    </source>
</evidence>
<dbReference type="EMBL" id="GL442157">
    <property type="protein sequence ID" value="EFN63896.1"/>
    <property type="molecule type" value="Genomic_DNA"/>
</dbReference>
<feature type="region of interest" description="Disordered" evidence="1">
    <location>
        <begin position="1"/>
        <end position="28"/>
    </location>
</feature>
<reference evidence="3 4" key="1">
    <citation type="journal article" date="2010" name="Science">
        <title>Genomic comparison of the ants Camponotus floridanus and Harpegnathos saltator.</title>
        <authorList>
            <person name="Bonasio R."/>
            <person name="Zhang G."/>
            <person name="Ye C."/>
            <person name="Mutti N.S."/>
            <person name="Fang X."/>
            <person name="Qin N."/>
            <person name="Donahue G."/>
            <person name="Yang P."/>
            <person name="Li Q."/>
            <person name="Li C."/>
            <person name="Zhang P."/>
            <person name="Huang Z."/>
            <person name="Berger S.L."/>
            <person name="Reinberg D."/>
            <person name="Wang J."/>
            <person name="Liebig J."/>
        </authorList>
    </citation>
    <scope>NUCLEOTIDE SEQUENCE [LARGE SCALE GENOMIC DNA]</scope>
    <source>
        <strain evidence="4">C129</strain>
    </source>
</reference>
<dbReference type="GO" id="GO:0003676">
    <property type="term" value="F:nucleic acid binding"/>
    <property type="evidence" value="ECO:0007669"/>
    <property type="project" value="InterPro"/>
</dbReference>
<gene>
    <name evidence="3" type="ORF">EAG_14982</name>
</gene>
<dbReference type="InterPro" id="IPR036875">
    <property type="entry name" value="Znf_CCHC_sf"/>
</dbReference>
<feature type="domain" description="CCHC-type" evidence="2">
    <location>
        <begin position="270"/>
        <end position="286"/>
    </location>
</feature>
<dbReference type="SUPFAM" id="SSF57756">
    <property type="entry name" value="Retrovirus zinc finger-like domains"/>
    <property type="match status" value="1"/>
</dbReference>